<protein>
    <recommendedName>
        <fullName evidence="4">RHS repeat-associated core domain-containing protein</fullName>
    </recommendedName>
</protein>
<dbReference type="RefSeq" id="WP_089481914.1">
    <property type="nucleotide sequence ID" value="NZ_MUGS01000077.1"/>
</dbReference>
<dbReference type="Proteomes" id="UP000214684">
    <property type="component" value="Unassembled WGS sequence"/>
</dbReference>
<dbReference type="OrthoDB" id="1274715at2"/>
<name>A0A227NJ63_9FLAO</name>
<evidence type="ECO:0000256" key="1">
    <source>
        <dbReference type="SAM" id="MobiDB-lite"/>
    </source>
</evidence>
<reference evidence="2 3" key="1">
    <citation type="submission" date="2016-11" db="EMBL/GenBank/DDBJ databases">
        <title>Whole genomes of Flavobacteriaceae.</title>
        <authorList>
            <person name="Stine C."/>
            <person name="Li C."/>
            <person name="Tadesse D."/>
        </authorList>
    </citation>
    <scope>NUCLEOTIDE SEQUENCE [LARGE SCALE GENOMIC DNA]</scope>
    <source>
        <strain evidence="2 3">DSM 24704</strain>
    </source>
</reference>
<sequence length="330" mass="36172">MKKYYFLIFILFTIGTVSAQKKEKLSKEEKARREKNIQAGNPFIKYGSKAPVATLSKGKYLEVQDLDSIVTIGTMRWHVDKKEIVGRISVDTLNIDAQPIGDTAGRWMAIDPLSEEFSSWSPYNYGKNNPMSNIDPDGRAADDWRNKAGQLVYDPKANGGKGDYTEHATKNDRNIGNALQETATGREQFNKLVNSDIPTTVIIDTQNTPKDENGKMIAGETGPVLSKNGNVAQMKDDTGKVVGLKPAGFEITLYTKNAGALIDGNAKGGAGVYGKELPKNTTFTQLMGVIFGHEIEHATPQDLLNGYKNPSNEEGPATKISDKIIDELKK</sequence>
<dbReference type="AlphaFoldDB" id="A0A227NJ63"/>
<dbReference type="Gene3D" id="2.180.10.10">
    <property type="entry name" value="RHS repeat-associated core"/>
    <property type="match status" value="1"/>
</dbReference>
<keyword evidence="3" id="KW-1185">Reference proteome</keyword>
<evidence type="ECO:0000313" key="3">
    <source>
        <dbReference type="Proteomes" id="UP000214684"/>
    </source>
</evidence>
<comment type="caution">
    <text evidence="2">The sequence shown here is derived from an EMBL/GenBank/DDBJ whole genome shotgun (WGS) entry which is preliminary data.</text>
</comment>
<feature type="compositionally biased region" description="Basic and acidic residues" evidence="1">
    <location>
        <begin position="320"/>
        <end position="330"/>
    </location>
</feature>
<gene>
    <name evidence="2" type="ORF">B0A64_23565</name>
</gene>
<dbReference type="EMBL" id="MUGS01000077">
    <property type="protein sequence ID" value="OXE97151.1"/>
    <property type="molecule type" value="Genomic_DNA"/>
</dbReference>
<evidence type="ECO:0000313" key="2">
    <source>
        <dbReference type="EMBL" id="OXE97151.1"/>
    </source>
</evidence>
<evidence type="ECO:0008006" key="4">
    <source>
        <dbReference type="Google" id="ProtNLM"/>
    </source>
</evidence>
<feature type="region of interest" description="Disordered" evidence="1">
    <location>
        <begin position="305"/>
        <end position="330"/>
    </location>
</feature>
<accession>A0A227NJ63</accession>
<proteinExistence type="predicted"/>
<feature type="region of interest" description="Disordered" evidence="1">
    <location>
        <begin position="205"/>
        <end position="224"/>
    </location>
</feature>
<organism evidence="2 3">
    <name type="scientific">Flavobacterium araucananum</name>
    <dbReference type="NCBI Taxonomy" id="946678"/>
    <lineage>
        <taxon>Bacteria</taxon>
        <taxon>Pseudomonadati</taxon>
        <taxon>Bacteroidota</taxon>
        <taxon>Flavobacteriia</taxon>
        <taxon>Flavobacteriales</taxon>
        <taxon>Flavobacteriaceae</taxon>
        <taxon>Flavobacterium</taxon>
    </lineage>
</organism>